<dbReference type="AlphaFoldDB" id="A0AAN0IVY1"/>
<dbReference type="KEGG" id="aqu:109580172"/>
<evidence type="ECO:0000256" key="1">
    <source>
        <dbReference type="SAM" id="MobiDB-lite"/>
    </source>
</evidence>
<organism evidence="2 3">
    <name type="scientific">Amphimedon queenslandica</name>
    <name type="common">Sponge</name>
    <dbReference type="NCBI Taxonomy" id="400682"/>
    <lineage>
        <taxon>Eukaryota</taxon>
        <taxon>Metazoa</taxon>
        <taxon>Porifera</taxon>
        <taxon>Demospongiae</taxon>
        <taxon>Heteroscleromorpha</taxon>
        <taxon>Haplosclerida</taxon>
        <taxon>Niphatidae</taxon>
        <taxon>Amphimedon</taxon>
    </lineage>
</organism>
<accession>A0AAN0IVY1</accession>
<dbReference type="RefSeq" id="XP_019848626.1">
    <property type="nucleotide sequence ID" value="XM_019993067.1"/>
</dbReference>
<dbReference type="Proteomes" id="UP000007879">
    <property type="component" value="Unassembled WGS sequence"/>
</dbReference>
<name>A0AAN0IVY1_AMPQE</name>
<keyword evidence="3" id="KW-1185">Reference proteome</keyword>
<evidence type="ECO:0000313" key="2">
    <source>
        <dbReference type="EnsemblMetazoa" id="XP_019848626.1"/>
    </source>
</evidence>
<proteinExistence type="predicted"/>
<feature type="compositionally biased region" description="Polar residues" evidence="1">
    <location>
        <begin position="67"/>
        <end position="82"/>
    </location>
</feature>
<evidence type="ECO:0000313" key="3">
    <source>
        <dbReference type="Proteomes" id="UP000007879"/>
    </source>
</evidence>
<protein>
    <submittedName>
        <fullName evidence="2">Uncharacterized protein</fullName>
    </submittedName>
</protein>
<reference evidence="2" key="2">
    <citation type="submission" date="2024-06" db="UniProtKB">
        <authorList>
            <consortium name="EnsemblMetazoa"/>
        </authorList>
    </citation>
    <scope>IDENTIFICATION</scope>
</reference>
<reference evidence="3" key="1">
    <citation type="journal article" date="2010" name="Nature">
        <title>The Amphimedon queenslandica genome and the evolution of animal complexity.</title>
        <authorList>
            <person name="Srivastava M."/>
            <person name="Simakov O."/>
            <person name="Chapman J."/>
            <person name="Fahey B."/>
            <person name="Gauthier M.E."/>
            <person name="Mitros T."/>
            <person name="Richards G.S."/>
            <person name="Conaco C."/>
            <person name="Dacre M."/>
            <person name="Hellsten U."/>
            <person name="Larroux C."/>
            <person name="Putnam N.H."/>
            <person name="Stanke M."/>
            <person name="Adamska M."/>
            <person name="Darling A."/>
            <person name="Degnan S.M."/>
            <person name="Oakley T.H."/>
            <person name="Plachetzki D.C."/>
            <person name="Zhai Y."/>
            <person name="Adamski M."/>
            <person name="Calcino A."/>
            <person name="Cummins S.F."/>
            <person name="Goodstein D.M."/>
            <person name="Harris C."/>
            <person name="Jackson D.J."/>
            <person name="Leys S.P."/>
            <person name="Shu S."/>
            <person name="Woodcroft B.J."/>
            <person name="Vervoort M."/>
            <person name="Kosik K.S."/>
            <person name="Manning G."/>
            <person name="Degnan B.M."/>
            <person name="Rokhsar D.S."/>
        </authorList>
    </citation>
    <scope>NUCLEOTIDE SEQUENCE [LARGE SCALE GENOMIC DNA]</scope>
</reference>
<dbReference type="GeneID" id="109580172"/>
<feature type="region of interest" description="Disordered" evidence="1">
    <location>
        <begin position="67"/>
        <end position="86"/>
    </location>
</feature>
<sequence>MEIRCLINKLEGRIERNKSLSKQRTGFIRHRRIKSNSVNTDSPMDAPNWAVKSRNEVNHQSRVHLSQIVLSQPQTPSSNALSSYVERSDFHEEEFITPTQSSTESSNKTLNNTPKSVLINSKKRALFPESYDEWSPEEEL</sequence>
<feature type="region of interest" description="Disordered" evidence="1">
    <location>
        <begin position="92"/>
        <end position="122"/>
    </location>
</feature>
<feature type="compositionally biased region" description="Polar residues" evidence="1">
    <location>
        <begin position="97"/>
        <end position="119"/>
    </location>
</feature>
<dbReference type="EnsemblMetazoa" id="XM_019993067.1">
    <property type="protein sequence ID" value="XP_019848626.1"/>
    <property type="gene ID" value="LOC109580172"/>
</dbReference>